<keyword evidence="2 8" id="KW-0808">Transferase</keyword>
<sequence>MIIGIGTDLLEIARVRTILEQSSGARFLERVLTSRERELAHARKGRLAEFTAGRFAAKEAVVKALGCGIGKQVSLQDIEVLPDEKGKPLCRISDAAWDRLYPAGSGPSAADLVIHLSITHSESAAMAYAVVERIT</sequence>
<keyword evidence="3 8" id="KW-0479">Metal-binding</keyword>
<dbReference type="RefSeq" id="WP_127609002.1">
    <property type="nucleotide sequence ID" value="NZ_JBDLZV010000001.1"/>
</dbReference>
<name>A0A7X2ZF38_9BACL</name>
<evidence type="ECO:0000256" key="6">
    <source>
        <dbReference type="ARBA" id="ARBA00023098"/>
    </source>
</evidence>
<dbReference type="AlphaFoldDB" id="A0A7X2ZF38"/>
<evidence type="ECO:0000259" key="9">
    <source>
        <dbReference type="Pfam" id="PF01648"/>
    </source>
</evidence>
<evidence type="ECO:0000256" key="2">
    <source>
        <dbReference type="ARBA" id="ARBA00022679"/>
    </source>
</evidence>
<comment type="function">
    <text evidence="8">Transfers the 4'-phosphopantetheine moiety from coenzyme A to a Ser of acyl-carrier-protein.</text>
</comment>
<dbReference type="Proteomes" id="UP000450917">
    <property type="component" value="Unassembled WGS sequence"/>
</dbReference>
<dbReference type="GO" id="GO:0006633">
    <property type="term" value="P:fatty acid biosynthetic process"/>
    <property type="evidence" value="ECO:0007669"/>
    <property type="project" value="UniProtKB-UniRule"/>
</dbReference>
<feature type="binding site" evidence="8">
    <location>
        <position position="8"/>
    </location>
    <ligand>
        <name>Mg(2+)</name>
        <dbReference type="ChEBI" id="CHEBI:18420"/>
    </ligand>
</feature>
<gene>
    <name evidence="8 10" type="primary">acpS</name>
    <name evidence="10" type="ORF">GNP93_24485</name>
</gene>
<protein>
    <recommendedName>
        <fullName evidence="8">Holo-[acyl-carrier-protein] synthase</fullName>
        <shortName evidence="8">Holo-ACP synthase</shortName>
        <ecNumber evidence="8">2.7.8.7</ecNumber>
    </recommendedName>
    <alternativeName>
        <fullName evidence="8">4'-phosphopantetheinyl transferase AcpS</fullName>
    </alternativeName>
</protein>
<comment type="subcellular location">
    <subcellularLocation>
        <location evidence="8">Cytoplasm</location>
    </subcellularLocation>
</comment>
<comment type="caution">
    <text evidence="10">The sequence shown here is derived from an EMBL/GenBank/DDBJ whole genome shotgun (WGS) entry which is preliminary data.</text>
</comment>
<evidence type="ECO:0000256" key="1">
    <source>
        <dbReference type="ARBA" id="ARBA00022516"/>
    </source>
</evidence>
<proteinExistence type="inferred from homology"/>
<keyword evidence="8" id="KW-0963">Cytoplasm</keyword>
<keyword evidence="11" id="KW-1185">Reference proteome</keyword>
<dbReference type="EC" id="2.7.8.7" evidence="8"/>
<dbReference type="InterPro" id="IPR002582">
    <property type="entry name" value="ACPS"/>
</dbReference>
<keyword evidence="7 8" id="KW-0275">Fatty acid biosynthesis</keyword>
<evidence type="ECO:0000256" key="8">
    <source>
        <dbReference type="HAMAP-Rule" id="MF_00101"/>
    </source>
</evidence>
<keyword evidence="5 8" id="KW-0460">Magnesium</keyword>
<evidence type="ECO:0000313" key="11">
    <source>
        <dbReference type="Proteomes" id="UP000450917"/>
    </source>
</evidence>
<dbReference type="NCBIfam" id="TIGR00516">
    <property type="entry name" value="acpS"/>
    <property type="match status" value="1"/>
</dbReference>
<evidence type="ECO:0000256" key="3">
    <source>
        <dbReference type="ARBA" id="ARBA00022723"/>
    </source>
</evidence>
<dbReference type="Gene3D" id="3.90.470.20">
    <property type="entry name" value="4'-phosphopantetheinyl transferase domain"/>
    <property type="match status" value="1"/>
</dbReference>
<dbReference type="GO" id="GO:0008897">
    <property type="term" value="F:holo-[acyl-carrier-protein] synthase activity"/>
    <property type="evidence" value="ECO:0007669"/>
    <property type="project" value="UniProtKB-UniRule"/>
</dbReference>
<dbReference type="NCBIfam" id="TIGR00556">
    <property type="entry name" value="pantethn_trn"/>
    <property type="match status" value="1"/>
</dbReference>
<comment type="catalytic activity">
    <reaction evidence="8">
        <text>apo-[ACP] + CoA = holo-[ACP] + adenosine 3',5'-bisphosphate + H(+)</text>
        <dbReference type="Rhea" id="RHEA:12068"/>
        <dbReference type="Rhea" id="RHEA-COMP:9685"/>
        <dbReference type="Rhea" id="RHEA-COMP:9690"/>
        <dbReference type="ChEBI" id="CHEBI:15378"/>
        <dbReference type="ChEBI" id="CHEBI:29999"/>
        <dbReference type="ChEBI" id="CHEBI:57287"/>
        <dbReference type="ChEBI" id="CHEBI:58343"/>
        <dbReference type="ChEBI" id="CHEBI:64479"/>
        <dbReference type="EC" id="2.7.8.7"/>
    </reaction>
</comment>
<dbReference type="GO" id="GO:0005737">
    <property type="term" value="C:cytoplasm"/>
    <property type="evidence" value="ECO:0007669"/>
    <property type="project" value="UniProtKB-SubCell"/>
</dbReference>
<dbReference type="InterPro" id="IPR004568">
    <property type="entry name" value="Ppantetheine-prot_Trfase_dom"/>
</dbReference>
<dbReference type="GO" id="GO:0000287">
    <property type="term" value="F:magnesium ion binding"/>
    <property type="evidence" value="ECO:0007669"/>
    <property type="project" value="UniProtKB-UniRule"/>
</dbReference>
<evidence type="ECO:0000256" key="4">
    <source>
        <dbReference type="ARBA" id="ARBA00022832"/>
    </source>
</evidence>
<dbReference type="HAMAP" id="MF_00101">
    <property type="entry name" value="AcpS"/>
    <property type="match status" value="1"/>
</dbReference>
<feature type="binding site" evidence="8">
    <location>
        <position position="59"/>
    </location>
    <ligand>
        <name>Mg(2+)</name>
        <dbReference type="ChEBI" id="CHEBI:18420"/>
    </ligand>
</feature>
<dbReference type="InterPro" id="IPR037143">
    <property type="entry name" value="4-PPantetheinyl_Trfase_dom_sf"/>
</dbReference>
<feature type="domain" description="4'-phosphopantetheinyl transferase" evidence="9">
    <location>
        <begin position="4"/>
        <end position="99"/>
    </location>
</feature>
<accession>A0A7X2ZF38</accession>
<dbReference type="InterPro" id="IPR008278">
    <property type="entry name" value="4-PPantetheinyl_Trfase_dom"/>
</dbReference>
<dbReference type="Pfam" id="PF01648">
    <property type="entry name" value="ACPS"/>
    <property type="match status" value="1"/>
</dbReference>
<dbReference type="SUPFAM" id="SSF56214">
    <property type="entry name" value="4'-phosphopantetheinyl transferase"/>
    <property type="match status" value="1"/>
</dbReference>
<comment type="similarity">
    <text evidence="8">Belongs to the P-Pant transferase superfamily. AcpS family.</text>
</comment>
<organism evidence="10 11">
    <name type="scientific">Paenibacillus validus</name>
    <dbReference type="NCBI Taxonomy" id="44253"/>
    <lineage>
        <taxon>Bacteria</taxon>
        <taxon>Bacillati</taxon>
        <taxon>Bacillota</taxon>
        <taxon>Bacilli</taxon>
        <taxon>Bacillales</taxon>
        <taxon>Paenibacillaceae</taxon>
        <taxon>Paenibacillus</taxon>
    </lineage>
</organism>
<keyword evidence="1 8" id="KW-0444">Lipid biosynthesis</keyword>
<dbReference type="EMBL" id="WNZX01000032">
    <property type="protein sequence ID" value="MUG73770.1"/>
    <property type="molecule type" value="Genomic_DNA"/>
</dbReference>
<keyword evidence="6 8" id="KW-0443">Lipid metabolism</keyword>
<evidence type="ECO:0000313" key="10">
    <source>
        <dbReference type="EMBL" id="MUG73770.1"/>
    </source>
</evidence>
<reference evidence="10 11" key="1">
    <citation type="submission" date="2019-11" db="EMBL/GenBank/DDBJ databases">
        <title>Draft genome sequences of five Paenibacillus species of dairy origin.</title>
        <authorList>
            <person name="Olajide A.M."/>
            <person name="Chen S."/>
            <person name="Lapointe G."/>
        </authorList>
    </citation>
    <scope>NUCLEOTIDE SEQUENCE [LARGE SCALE GENOMIC DNA]</scope>
    <source>
        <strain evidence="10 11">2CS3</strain>
    </source>
</reference>
<evidence type="ECO:0000256" key="5">
    <source>
        <dbReference type="ARBA" id="ARBA00022842"/>
    </source>
</evidence>
<comment type="cofactor">
    <cofactor evidence="8">
        <name>Mg(2+)</name>
        <dbReference type="ChEBI" id="CHEBI:18420"/>
    </cofactor>
</comment>
<keyword evidence="4 8" id="KW-0276">Fatty acid metabolism</keyword>
<evidence type="ECO:0000256" key="7">
    <source>
        <dbReference type="ARBA" id="ARBA00023160"/>
    </source>
</evidence>